<organism evidence="7 8">
    <name type="scientific">Solidesulfovibrio aerotolerans</name>
    <dbReference type="NCBI Taxonomy" id="295255"/>
    <lineage>
        <taxon>Bacteria</taxon>
        <taxon>Pseudomonadati</taxon>
        <taxon>Thermodesulfobacteriota</taxon>
        <taxon>Desulfovibrionia</taxon>
        <taxon>Desulfovibrionales</taxon>
        <taxon>Desulfovibrionaceae</taxon>
        <taxon>Solidesulfovibrio</taxon>
    </lineage>
</organism>
<evidence type="ECO:0000256" key="1">
    <source>
        <dbReference type="ARBA" id="ARBA00004141"/>
    </source>
</evidence>
<dbReference type="GO" id="GO:0006508">
    <property type="term" value="P:proteolysis"/>
    <property type="evidence" value="ECO:0007669"/>
    <property type="project" value="UniProtKB-KW"/>
</dbReference>
<dbReference type="SUPFAM" id="SSF144091">
    <property type="entry name" value="Rhomboid-like"/>
    <property type="match status" value="1"/>
</dbReference>
<dbReference type="Proteomes" id="UP000482487">
    <property type="component" value="Unassembled WGS sequence"/>
</dbReference>
<dbReference type="InterPro" id="IPR022764">
    <property type="entry name" value="Peptidase_S54_rhomboid_dom"/>
</dbReference>
<feature type="transmembrane region" description="Helical" evidence="5">
    <location>
        <begin position="132"/>
        <end position="151"/>
    </location>
</feature>
<accession>A0A7C9N1L4</accession>
<dbReference type="EMBL" id="WVUD01000026">
    <property type="protein sequence ID" value="MYL84157.1"/>
    <property type="molecule type" value="Genomic_DNA"/>
</dbReference>
<dbReference type="RefSeq" id="WP_160961908.1">
    <property type="nucleotide sequence ID" value="NZ_WVUD01000026.1"/>
</dbReference>
<dbReference type="OrthoDB" id="9813074at2"/>
<dbReference type="GO" id="GO:0016020">
    <property type="term" value="C:membrane"/>
    <property type="evidence" value="ECO:0007669"/>
    <property type="project" value="UniProtKB-SubCell"/>
</dbReference>
<evidence type="ECO:0000256" key="4">
    <source>
        <dbReference type="ARBA" id="ARBA00023136"/>
    </source>
</evidence>
<dbReference type="AlphaFoldDB" id="A0A7C9N1L4"/>
<evidence type="ECO:0000313" key="8">
    <source>
        <dbReference type="Proteomes" id="UP000482487"/>
    </source>
</evidence>
<reference evidence="7 8" key="1">
    <citation type="submission" date="2020-01" db="EMBL/GenBank/DDBJ databases">
        <title>Genome sequence of Desulfovibrio aerotolerans DSM 16695(T).</title>
        <authorList>
            <person name="Karnachuk O."/>
            <person name="Avakyan M."/>
            <person name="Mardanov A."/>
            <person name="Kadnikov V."/>
            <person name="Ravin N."/>
        </authorList>
    </citation>
    <scope>NUCLEOTIDE SEQUENCE [LARGE SCALE GENOMIC DNA]</scope>
    <source>
        <strain evidence="7 8">DSM 16695</strain>
    </source>
</reference>
<dbReference type="PANTHER" id="PTHR43731:SF26">
    <property type="entry name" value="RHOMBOID-LIKE PROTEIN 10, CHLOROPLASTIC"/>
    <property type="match status" value="1"/>
</dbReference>
<feature type="domain" description="Peptidase S54 rhomboid" evidence="6">
    <location>
        <begin position="70"/>
        <end position="222"/>
    </location>
</feature>
<dbReference type="FunFam" id="1.20.1540.10:FF:000027">
    <property type="entry name" value="Rhomboid family intramembrane serine protease"/>
    <property type="match status" value="1"/>
</dbReference>
<gene>
    <name evidence="7" type="ORF">GTA51_13575</name>
</gene>
<dbReference type="Pfam" id="PF01694">
    <property type="entry name" value="Rhomboid"/>
    <property type="match status" value="1"/>
</dbReference>
<feature type="transmembrane region" description="Helical" evidence="5">
    <location>
        <begin position="204"/>
        <end position="222"/>
    </location>
</feature>
<feature type="transmembrane region" description="Helical" evidence="5">
    <location>
        <begin position="108"/>
        <end position="126"/>
    </location>
</feature>
<name>A0A7C9N1L4_9BACT</name>
<protein>
    <submittedName>
        <fullName evidence="7">Rhomboid family intramembrane serine protease</fullName>
    </submittedName>
</protein>
<evidence type="ECO:0000256" key="5">
    <source>
        <dbReference type="SAM" id="Phobius"/>
    </source>
</evidence>
<feature type="transmembrane region" description="Helical" evidence="5">
    <location>
        <begin position="72"/>
        <end position="96"/>
    </location>
</feature>
<feature type="transmembrane region" description="Helical" evidence="5">
    <location>
        <begin position="163"/>
        <end position="184"/>
    </location>
</feature>
<keyword evidence="8" id="KW-1185">Reference proteome</keyword>
<proteinExistence type="predicted"/>
<evidence type="ECO:0000259" key="6">
    <source>
        <dbReference type="Pfam" id="PF01694"/>
    </source>
</evidence>
<dbReference type="GO" id="GO:0004252">
    <property type="term" value="F:serine-type endopeptidase activity"/>
    <property type="evidence" value="ECO:0007669"/>
    <property type="project" value="InterPro"/>
</dbReference>
<keyword evidence="2 5" id="KW-0812">Transmembrane</keyword>
<dbReference type="Gene3D" id="1.20.1540.10">
    <property type="entry name" value="Rhomboid-like"/>
    <property type="match status" value="1"/>
</dbReference>
<dbReference type="InterPro" id="IPR035952">
    <property type="entry name" value="Rhomboid-like_sf"/>
</dbReference>
<keyword evidence="4 5" id="KW-0472">Membrane</keyword>
<keyword evidence="7" id="KW-0378">Hydrolase</keyword>
<feature type="transmembrane region" description="Helical" evidence="5">
    <location>
        <begin position="12"/>
        <end position="30"/>
    </location>
</feature>
<evidence type="ECO:0000313" key="7">
    <source>
        <dbReference type="EMBL" id="MYL84157.1"/>
    </source>
</evidence>
<evidence type="ECO:0000256" key="3">
    <source>
        <dbReference type="ARBA" id="ARBA00022989"/>
    </source>
</evidence>
<keyword evidence="3 5" id="KW-1133">Transmembrane helix</keyword>
<sequence length="240" mass="26333">MIPLRDNVPRTRPPLVTWTLIGLCTLVFLYEQLLPDRVLFEFLHIYGVAPARFTNPAHAAAVGYPEGGYAAFVTYMFVHGGWLHYLLNMWVLWIFADNVEEALGSLRFVLFYLICGVAAAGVHVLFNWSAPVPVIGASGAIAGVMGGYFRLFPKARVTTLIPIIFIPWIVELPAVVFLGIWFLMQLVSGLAGTASAGQAAAVAFWAHVGGFAAGLALVRVFLPPGCQFCFDPSVRRYDRE</sequence>
<evidence type="ECO:0000256" key="2">
    <source>
        <dbReference type="ARBA" id="ARBA00022692"/>
    </source>
</evidence>
<dbReference type="InterPro" id="IPR050925">
    <property type="entry name" value="Rhomboid_protease_S54"/>
</dbReference>
<comment type="caution">
    <text evidence="7">The sequence shown here is derived from an EMBL/GenBank/DDBJ whole genome shotgun (WGS) entry which is preliminary data.</text>
</comment>
<keyword evidence="7" id="KW-0645">Protease</keyword>
<dbReference type="PANTHER" id="PTHR43731">
    <property type="entry name" value="RHOMBOID PROTEASE"/>
    <property type="match status" value="1"/>
</dbReference>
<comment type="subcellular location">
    <subcellularLocation>
        <location evidence="1">Membrane</location>
        <topology evidence="1">Multi-pass membrane protein</topology>
    </subcellularLocation>
</comment>